<dbReference type="RefSeq" id="WP_161458098.1">
    <property type="nucleotide sequence ID" value="NZ_JABEQW010000207.1"/>
</dbReference>
<protein>
    <submittedName>
        <fullName evidence="1">RNA polymerase-binding transcription factor DksA</fullName>
    </submittedName>
</protein>
<dbReference type="Proteomes" id="UP000248291">
    <property type="component" value="Unassembled WGS sequence"/>
</dbReference>
<dbReference type="AlphaFoldDB" id="A0AAN4Q9E8"/>
<gene>
    <name evidence="1" type="ORF">KPSA3_03967</name>
</gene>
<evidence type="ECO:0000313" key="1">
    <source>
        <dbReference type="EMBL" id="GBH17990.1"/>
    </source>
</evidence>
<evidence type="ECO:0000313" key="2">
    <source>
        <dbReference type="Proteomes" id="UP000248291"/>
    </source>
</evidence>
<dbReference type="EMBL" id="BGKA01000136">
    <property type="protein sequence ID" value="GBH17990.1"/>
    <property type="molecule type" value="Genomic_DNA"/>
</dbReference>
<accession>A0AAN4Q9E8</accession>
<comment type="caution">
    <text evidence="1">The sequence shown here is derived from an EMBL/GenBank/DDBJ whole genome shotgun (WGS) entry which is preliminary data.</text>
</comment>
<name>A0AAN4Q9E8_PSESF</name>
<organism evidence="1 2">
    <name type="scientific">Pseudomonas syringae pv. actinidiae</name>
    <dbReference type="NCBI Taxonomy" id="103796"/>
    <lineage>
        <taxon>Bacteria</taxon>
        <taxon>Pseudomonadati</taxon>
        <taxon>Pseudomonadota</taxon>
        <taxon>Gammaproteobacteria</taxon>
        <taxon>Pseudomonadales</taxon>
        <taxon>Pseudomonadaceae</taxon>
        <taxon>Pseudomonas</taxon>
        <taxon>Pseudomonas syringae</taxon>
    </lineage>
</organism>
<proteinExistence type="predicted"/>
<reference evidence="1 2" key="1">
    <citation type="submission" date="2018-04" db="EMBL/GenBank/DDBJ databases">
        <title>Draft genome sequence of Pseudomonas syringae pv. actinidiae biovar 3 strains isolated from kiwifruit in Kagawa prefecture.</title>
        <authorList>
            <person name="Tabuchi M."/>
            <person name="Saito M."/>
            <person name="Fujiwara S."/>
            <person name="Sasa N."/>
            <person name="Akimitsu K."/>
            <person name="Gomi K."/>
            <person name="Konishi-Sugita S."/>
            <person name="Hamano K."/>
            <person name="Kataoka I."/>
        </authorList>
    </citation>
    <scope>NUCLEOTIDE SEQUENCE [LARGE SCALE GENOMIC DNA]</scope>
    <source>
        <strain evidence="1 2">MAFF212211</strain>
    </source>
</reference>
<sequence length="348" mass="39975">MYDETFCSWVTRCALSPNVKLISESNIEEWSSPDHRQYFNPDWLLGREFELYESQAVELARLLKLDIDEIAHFFRPRSEFLLAPASRVAYCHLCIQSDVAFKRYPSWRKSWCYSTNAYCFQHRCLLSFLGDTLVADKQWKAFCKGDAGDYLPGKRGFAHRRSHGIPANNSRAWLTLRVQSWVDKLHRTSCVILPSSSIVALSSKVRDTVALVLNLLLSPRTDRNIAGGARDQFTAARPVIVHKLMSLKERLQYGARNSVPYERMSALFFIGLIFNIYSPKEEVLLRNLVEEAEFEMPDDLKTIGLICGHHVDALELDTLRQLVAENDKDKILSNAFLKGLLPREQWQG</sequence>